<name>A0AAE0BNH6_9CHLO</name>
<reference evidence="1 2" key="1">
    <citation type="journal article" date="2015" name="Genome Biol. Evol.">
        <title>Comparative Genomics of a Bacterivorous Green Alga Reveals Evolutionary Causalities and Consequences of Phago-Mixotrophic Mode of Nutrition.</title>
        <authorList>
            <person name="Burns J.A."/>
            <person name="Paasch A."/>
            <person name="Narechania A."/>
            <person name="Kim E."/>
        </authorList>
    </citation>
    <scope>NUCLEOTIDE SEQUENCE [LARGE SCALE GENOMIC DNA]</scope>
    <source>
        <strain evidence="1 2">PLY_AMNH</strain>
    </source>
</reference>
<evidence type="ECO:0000313" key="1">
    <source>
        <dbReference type="EMBL" id="KAK3238797.1"/>
    </source>
</evidence>
<keyword evidence="2" id="KW-1185">Reference proteome</keyword>
<organism evidence="1 2">
    <name type="scientific">Cymbomonas tetramitiformis</name>
    <dbReference type="NCBI Taxonomy" id="36881"/>
    <lineage>
        <taxon>Eukaryota</taxon>
        <taxon>Viridiplantae</taxon>
        <taxon>Chlorophyta</taxon>
        <taxon>Pyramimonadophyceae</taxon>
        <taxon>Pyramimonadales</taxon>
        <taxon>Pyramimonadaceae</taxon>
        <taxon>Cymbomonas</taxon>
    </lineage>
</organism>
<dbReference type="Proteomes" id="UP001190700">
    <property type="component" value="Unassembled WGS sequence"/>
</dbReference>
<comment type="caution">
    <text evidence="1">The sequence shown here is derived from an EMBL/GenBank/DDBJ whole genome shotgun (WGS) entry which is preliminary data.</text>
</comment>
<accession>A0AAE0BNH6</accession>
<evidence type="ECO:0000313" key="2">
    <source>
        <dbReference type="Proteomes" id="UP001190700"/>
    </source>
</evidence>
<protein>
    <submittedName>
        <fullName evidence="1">Uncharacterized protein</fullName>
    </submittedName>
</protein>
<gene>
    <name evidence="1" type="ORF">CYMTET_51224</name>
</gene>
<sequence>MTDRFDVSVAKHGIRKCFPEKHVRFGGNEHGAAVLFAKLVPTIKEAFVNENALFVTLFDLEDVTTRVRAEANKLLFSTLELIYDPTSPATDWLEASAVTSPHDAKRKNTLDQEEVKGLFIDALDKCFAANVKAGMPSDLSAATLAVDTEGKSAIADLTSIILDLQRQVKSVSSRMDDTKNFTPRGAKTRGKMTCFAARDLPAGGNWSQAEQKKQFTFHKGSGEFIPFCANDTCALESARHWHRDCPNCGKAANKREFGSHNFNVSDFENDMYVEQFQCAMEEDDSDKFNALCFLVGGELEICDELSAYSFGITAGGAPSALGKYAAYCQPVDTSMGGFHVGGAADGVPSFTTVQIDHAHFDNQCFADIIARGERVQREELAAQREEIHLRHAWMIEDDDGGNTELLDDIESDEDRDTETVYDAQVSVRCRAAAHAGVVLYHPPSARR</sequence>
<dbReference type="EMBL" id="LGRX02034104">
    <property type="protein sequence ID" value="KAK3238797.1"/>
    <property type="molecule type" value="Genomic_DNA"/>
</dbReference>
<proteinExistence type="predicted"/>
<dbReference type="AlphaFoldDB" id="A0AAE0BNH6"/>